<sequence>DDIPDFLAKLRLYLQNQGVNPANNAAGPPTGRELEKAEDISEHLLLDKLAKKLYEIELCRIARHKRDRIPDLLVSQQ</sequence>
<feature type="non-terminal residue" evidence="1">
    <location>
        <position position="77"/>
    </location>
</feature>
<keyword evidence="2" id="KW-1185">Reference proteome</keyword>
<dbReference type="Proteomes" id="UP000789901">
    <property type="component" value="Unassembled WGS sequence"/>
</dbReference>
<reference evidence="1 2" key="1">
    <citation type="submission" date="2021-06" db="EMBL/GenBank/DDBJ databases">
        <authorList>
            <person name="Kallberg Y."/>
            <person name="Tangrot J."/>
            <person name="Rosling A."/>
        </authorList>
    </citation>
    <scope>NUCLEOTIDE SEQUENCE [LARGE SCALE GENOMIC DNA]</scope>
    <source>
        <strain evidence="1 2">120-4 pot B 10/14</strain>
    </source>
</reference>
<dbReference type="EMBL" id="CAJVQB010058983">
    <property type="protein sequence ID" value="CAG8838797.1"/>
    <property type="molecule type" value="Genomic_DNA"/>
</dbReference>
<accession>A0ABN7WR79</accession>
<comment type="caution">
    <text evidence="1">The sequence shown here is derived from an EMBL/GenBank/DDBJ whole genome shotgun (WGS) entry which is preliminary data.</text>
</comment>
<proteinExistence type="predicted"/>
<evidence type="ECO:0000313" key="2">
    <source>
        <dbReference type="Proteomes" id="UP000789901"/>
    </source>
</evidence>
<protein>
    <submittedName>
        <fullName evidence="1">39954_t:CDS:1</fullName>
    </submittedName>
</protein>
<evidence type="ECO:0000313" key="1">
    <source>
        <dbReference type="EMBL" id="CAG8838797.1"/>
    </source>
</evidence>
<feature type="non-terminal residue" evidence="1">
    <location>
        <position position="1"/>
    </location>
</feature>
<name>A0ABN7WR79_GIGMA</name>
<gene>
    <name evidence="1" type="ORF">GMARGA_LOCUS34150</name>
</gene>
<organism evidence="1 2">
    <name type="scientific">Gigaspora margarita</name>
    <dbReference type="NCBI Taxonomy" id="4874"/>
    <lineage>
        <taxon>Eukaryota</taxon>
        <taxon>Fungi</taxon>
        <taxon>Fungi incertae sedis</taxon>
        <taxon>Mucoromycota</taxon>
        <taxon>Glomeromycotina</taxon>
        <taxon>Glomeromycetes</taxon>
        <taxon>Diversisporales</taxon>
        <taxon>Gigasporaceae</taxon>
        <taxon>Gigaspora</taxon>
    </lineage>
</organism>